<dbReference type="PIRSF" id="PIRSF017082">
    <property type="entry name" value="YflP"/>
    <property type="match status" value="1"/>
</dbReference>
<dbReference type="OrthoDB" id="7243230at2"/>
<dbReference type="InterPro" id="IPR005064">
    <property type="entry name" value="BUG"/>
</dbReference>
<comment type="similarity">
    <text evidence="1">Belongs to the UPF0065 (bug) family.</text>
</comment>
<organism evidence="2 3">
    <name type="scientific">Microvirga tunisiensis</name>
    <dbReference type="NCBI Taxonomy" id="2108360"/>
    <lineage>
        <taxon>Bacteria</taxon>
        <taxon>Pseudomonadati</taxon>
        <taxon>Pseudomonadota</taxon>
        <taxon>Alphaproteobacteria</taxon>
        <taxon>Hyphomicrobiales</taxon>
        <taxon>Methylobacteriaceae</taxon>
        <taxon>Microvirga</taxon>
    </lineage>
</organism>
<dbReference type="Gene3D" id="3.40.190.150">
    <property type="entry name" value="Bordetella uptake gene, domain 1"/>
    <property type="match status" value="1"/>
</dbReference>
<name>A0A5N7MND5_9HYPH</name>
<sequence length="374" mass="39838">MRERGGAVLGTSRIKSENDYDLTQIIRLWDIIRSRNLPLRKRPIRRMIMRPTIHAVLGATLSFALCQPALAAWPEDRPIEVIVGFPAGGGTDIMARKLIPFMEKRLGGKARFIVLNKPGAAGEISTTAIARAEPDGYTIGVVNVPSFLFVPMTKKSQYSPDDVRLVARVVDDPTVVVVRADSKLSNLKDIVEALRAKPGSITFGHNGVGSNGHLALRLMADATKVQANEVPYRGTAAQKTDLLGGHLEVGLISAGEVAELHGGAKGDLKVIAILAKSRLPALPGVPTAEEAGVPVVMSSERGFAVAKSVPDMVVRALEAAIADSVRDPEFIASSPGDAPVLSYASGSQWKESLSENAKVLRAIADTLPKDSLPK</sequence>
<keyword evidence="3" id="KW-1185">Reference proteome</keyword>
<gene>
    <name evidence="2" type="ORF">FS320_21210</name>
</gene>
<dbReference type="InterPro" id="IPR042100">
    <property type="entry name" value="Bug_dom1"/>
</dbReference>
<protein>
    <submittedName>
        <fullName evidence="2">Tripartite tricarboxylate transporter substrate binding protein</fullName>
    </submittedName>
</protein>
<dbReference type="PANTHER" id="PTHR42928:SF5">
    <property type="entry name" value="BLR1237 PROTEIN"/>
    <property type="match status" value="1"/>
</dbReference>
<comment type="caution">
    <text evidence="2">The sequence shown here is derived from an EMBL/GenBank/DDBJ whole genome shotgun (WGS) entry which is preliminary data.</text>
</comment>
<accession>A0A5N7MND5</accession>
<dbReference type="EMBL" id="VOSK01000098">
    <property type="protein sequence ID" value="MPR27624.1"/>
    <property type="molecule type" value="Genomic_DNA"/>
</dbReference>
<dbReference type="PANTHER" id="PTHR42928">
    <property type="entry name" value="TRICARBOXYLATE-BINDING PROTEIN"/>
    <property type="match status" value="1"/>
</dbReference>
<evidence type="ECO:0000313" key="3">
    <source>
        <dbReference type="Proteomes" id="UP000403266"/>
    </source>
</evidence>
<evidence type="ECO:0000313" key="2">
    <source>
        <dbReference type="EMBL" id="MPR27624.1"/>
    </source>
</evidence>
<dbReference type="Pfam" id="PF03401">
    <property type="entry name" value="TctC"/>
    <property type="match status" value="1"/>
</dbReference>
<dbReference type="CDD" id="cd07012">
    <property type="entry name" value="PBP2_Bug_TTT"/>
    <property type="match status" value="1"/>
</dbReference>
<dbReference type="AlphaFoldDB" id="A0A5N7MND5"/>
<proteinExistence type="inferred from homology"/>
<evidence type="ECO:0000256" key="1">
    <source>
        <dbReference type="ARBA" id="ARBA00006987"/>
    </source>
</evidence>
<dbReference type="Proteomes" id="UP000403266">
    <property type="component" value="Unassembled WGS sequence"/>
</dbReference>
<dbReference type="Gene3D" id="3.40.190.10">
    <property type="entry name" value="Periplasmic binding protein-like II"/>
    <property type="match status" value="1"/>
</dbReference>
<dbReference type="SUPFAM" id="SSF53850">
    <property type="entry name" value="Periplasmic binding protein-like II"/>
    <property type="match status" value="1"/>
</dbReference>
<reference evidence="2 3" key="1">
    <citation type="journal article" date="2019" name="Syst. Appl. Microbiol.">
        <title>Microvirga tunisiensis sp. nov., a root nodule symbiotic bacterium isolated from Lupinus micranthus and L. luteus grown in Northern Tunisia.</title>
        <authorList>
            <person name="Msaddak A."/>
            <person name="Rejili M."/>
            <person name="Duran D."/>
            <person name="Mars M."/>
            <person name="Palacios J.M."/>
            <person name="Ruiz-Argueso T."/>
            <person name="Rey L."/>
            <person name="Imperial J."/>
        </authorList>
    </citation>
    <scope>NUCLEOTIDE SEQUENCE [LARGE SCALE GENOMIC DNA]</scope>
    <source>
        <strain evidence="2 3">Lmie10</strain>
    </source>
</reference>